<sequence length="310" mass="35621">MFKAPRQRYLDSFYTILKYASPSFKVDEHIVWIEISGLPLSAWGSNAFKKVVCVFVHGEMFDIHVHELGTWSISITHNSLDASSNVDINDIDKVADVVEENSIDDLNDLNDNLNDLAQELKEYEVYVDDLNVIFLDQAHVPLKEEIHFPTFSNGGTSDLSRPPGFEHMKRSPSYTSKCSTSFARHHKKDVKRVSLIHELNRIIKVGNTLGFDVRGCRKSLNRMINDVLESTPDIRITTLERLWSDHTPILLYVSKSNFGATPYKFYNSWIVRDDFDDIIKSAWSNLETNNDDRILMSHEKLRSLKSTIKP</sequence>
<protein>
    <recommendedName>
        <fullName evidence="3">RNA-directed DNA polymerase, eukaryota</fullName>
    </recommendedName>
</protein>
<comment type="caution">
    <text evidence="2">The sequence shown here is derived from an EMBL/GenBank/DDBJ whole genome shotgun (WGS) entry which is preliminary data.</text>
</comment>
<reference evidence="2" key="1">
    <citation type="journal article" date="2019" name="Sci. Rep.">
        <title>Draft genome of Tanacetum cinerariifolium, the natural source of mosquito coil.</title>
        <authorList>
            <person name="Yamashiro T."/>
            <person name="Shiraishi A."/>
            <person name="Satake H."/>
            <person name="Nakayama K."/>
        </authorList>
    </citation>
    <scope>NUCLEOTIDE SEQUENCE</scope>
</reference>
<evidence type="ECO:0008006" key="3">
    <source>
        <dbReference type="Google" id="ProtNLM"/>
    </source>
</evidence>
<gene>
    <name evidence="2" type="ORF">Tci_024370</name>
</gene>
<keyword evidence="1" id="KW-0175">Coiled coil</keyword>
<name>A0A6L2KUY7_TANCI</name>
<proteinExistence type="predicted"/>
<evidence type="ECO:0000313" key="2">
    <source>
        <dbReference type="EMBL" id="GEU52392.1"/>
    </source>
</evidence>
<organism evidence="2">
    <name type="scientific">Tanacetum cinerariifolium</name>
    <name type="common">Dalmatian daisy</name>
    <name type="synonym">Chrysanthemum cinerariifolium</name>
    <dbReference type="NCBI Taxonomy" id="118510"/>
    <lineage>
        <taxon>Eukaryota</taxon>
        <taxon>Viridiplantae</taxon>
        <taxon>Streptophyta</taxon>
        <taxon>Embryophyta</taxon>
        <taxon>Tracheophyta</taxon>
        <taxon>Spermatophyta</taxon>
        <taxon>Magnoliopsida</taxon>
        <taxon>eudicotyledons</taxon>
        <taxon>Gunneridae</taxon>
        <taxon>Pentapetalae</taxon>
        <taxon>asterids</taxon>
        <taxon>campanulids</taxon>
        <taxon>Asterales</taxon>
        <taxon>Asteraceae</taxon>
        <taxon>Asteroideae</taxon>
        <taxon>Anthemideae</taxon>
        <taxon>Anthemidinae</taxon>
        <taxon>Tanacetum</taxon>
    </lineage>
</organism>
<dbReference type="EMBL" id="BKCJ010003008">
    <property type="protein sequence ID" value="GEU52392.1"/>
    <property type="molecule type" value="Genomic_DNA"/>
</dbReference>
<accession>A0A6L2KUY7</accession>
<evidence type="ECO:0000256" key="1">
    <source>
        <dbReference type="SAM" id="Coils"/>
    </source>
</evidence>
<dbReference type="AlphaFoldDB" id="A0A6L2KUY7"/>
<feature type="coiled-coil region" evidence="1">
    <location>
        <begin position="99"/>
        <end position="126"/>
    </location>
</feature>